<evidence type="ECO:0000313" key="3">
    <source>
        <dbReference type="Proteomes" id="UP001519460"/>
    </source>
</evidence>
<dbReference type="EMBL" id="JACVVK020000265">
    <property type="protein sequence ID" value="KAK7481299.1"/>
    <property type="molecule type" value="Genomic_DNA"/>
</dbReference>
<protein>
    <submittedName>
        <fullName evidence="2">Uncharacterized protein</fullName>
    </submittedName>
</protein>
<accession>A0ABD0K279</accession>
<gene>
    <name evidence="2" type="ORF">BaRGS_00027559</name>
</gene>
<dbReference type="AlphaFoldDB" id="A0ABD0K279"/>
<evidence type="ECO:0000313" key="2">
    <source>
        <dbReference type="EMBL" id="KAK7481299.1"/>
    </source>
</evidence>
<organism evidence="2 3">
    <name type="scientific">Batillaria attramentaria</name>
    <dbReference type="NCBI Taxonomy" id="370345"/>
    <lineage>
        <taxon>Eukaryota</taxon>
        <taxon>Metazoa</taxon>
        <taxon>Spiralia</taxon>
        <taxon>Lophotrochozoa</taxon>
        <taxon>Mollusca</taxon>
        <taxon>Gastropoda</taxon>
        <taxon>Caenogastropoda</taxon>
        <taxon>Sorbeoconcha</taxon>
        <taxon>Cerithioidea</taxon>
        <taxon>Batillariidae</taxon>
        <taxon>Batillaria</taxon>
    </lineage>
</organism>
<dbReference type="Proteomes" id="UP001519460">
    <property type="component" value="Unassembled WGS sequence"/>
</dbReference>
<keyword evidence="3" id="KW-1185">Reference proteome</keyword>
<sequence>MVADLYTVSLGGGGWDESAHGGSRRTITQASLKSRRYRARLKQDAHKYQLYRERQPVYGGYASQRGWMGNQLEHGVGSPRKRLTRAGLNSRLYRARIKQDPRLWQLHKEKHRPCAARIVIGEVREECGLTKQPLYGVSVVREVTRVQSDCEDGPQKPGNISYSKSALKSRKRRERYKRDPMLYQRYLSRQRMYQERYRVKCISKKGTERTDDPNTKRDQSF</sequence>
<proteinExistence type="predicted"/>
<evidence type="ECO:0000256" key="1">
    <source>
        <dbReference type="SAM" id="MobiDB-lite"/>
    </source>
</evidence>
<feature type="region of interest" description="Disordered" evidence="1">
    <location>
        <begin position="148"/>
        <end position="179"/>
    </location>
</feature>
<feature type="region of interest" description="Disordered" evidence="1">
    <location>
        <begin position="202"/>
        <end position="221"/>
    </location>
</feature>
<feature type="compositionally biased region" description="Basic and acidic residues" evidence="1">
    <location>
        <begin position="205"/>
        <end position="221"/>
    </location>
</feature>
<reference evidence="2 3" key="1">
    <citation type="journal article" date="2023" name="Sci. Data">
        <title>Genome assembly of the Korean intertidal mud-creeper Batillaria attramentaria.</title>
        <authorList>
            <person name="Patra A.K."/>
            <person name="Ho P.T."/>
            <person name="Jun S."/>
            <person name="Lee S.J."/>
            <person name="Kim Y."/>
            <person name="Won Y.J."/>
        </authorList>
    </citation>
    <scope>NUCLEOTIDE SEQUENCE [LARGE SCALE GENOMIC DNA]</scope>
    <source>
        <strain evidence="2">Wonlab-2016</strain>
    </source>
</reference>
<name>A0ABD0K279_9CAEN</name>
<comment type="caution">
    <text evidence="2">The sequence shown here is derived from an EMBL/GenBank/DDBJ whole genome shotgun (WGS) entry which is preliminary data.</text>
</comment>